<accession>A0AAD8C3B2</accession>
<evidence type="ECO:0000313" key="2">
    <source>
        <dbReference type="Proteomes" id="UP001233172"/>
    </source>
</evidence>
<gene>
    <name evidence="1" type="ORF">Bpfe_004906</name>
</gene>
<reference evidence="1" key="1">
    <citation type="journal article" date="2023" name="PLoS Negl. Trop. Dis.">
        <title>A genome sequence for Biomphalaria pfeifferi, the major vector snail for the human-infecting parasite Schistosoma mansoni.</title>
        <authorList>
            <person name="Bu L."/>
            <person name="Lu L."/>
            <person name="Laidemitt M.R."/>
            <person name="Zhang S.M."/>
            <person name="Mutuku M."/>
            <person name="Mkoji G."/>
            <person name="Steinauer M."/>
            <person name="Loker E.S."/>
        </authorList>
    </citation>
    <scope>NUCLEOTIDE SEQUENCE</scope>
    <source>
        <strain evidence="1">KasaAsao</strain>
    </source>
</reference>
<dbReference type="EMBL" id="JASAOG010000013">
    <property type="protein sequence ID" value="KAK0065473.1"/>
    <property type="molecule type" value="Genomic_DNA"/>
</dbReference>
<comment type="caution">
    <text evidence="1">The sequence shown here is derived from an EMBL/GenBank/DDBJ whole genome shotgun (WGS) entry which is preliminary data.</text>
</comment>
<proteinExistence type="predicted"/>
<protein>
    <submittedName>
        <fullName evidence="1">Uncharacterized protein</fullName>
    </submittedName>
</protein>
<dbReference type="Proteomes" id="UP001233172">
    <property type="component" value="Unassembled WGS sequence"/>
</dbReference>
<name>A0AAD8C3B2_BIOPF</name>
<organism evidence="1 2">
    <name type="scientific">Biomphalaria pfeifferi</name>
    <name type="common">Bloodfluke planorb</name>
    <name type="synonym">Freshwater snail</name>
    <dbReference type="NCBI Taxonomy" id="112525"/>
    <lineage>
        <taxon>Eukaryota</taxon>
        <taxon>Metazoa</taxon>
        <taxon>Spiralia</taxon>
        <taxon>Lophotrochozoa</taxon>
        <taxon>Mollusca</taxon>
        <taxon>Gastropoda</taxon>
        <taxon>Heterobranchia</taxon>
        <taxon>Euthyneura</taxon>
        <taxon>Panpulmonata</taxon>
        <taxon>Hygrophila</taxon>
        <taxon>Lymnaeoidea</taxon>
        <taxon>Planorbidae</taxon>
        <taxon>Biomphalaria</taxon>
    </lineage>
</organism>
<evidence type="ECO:0000313" key="1">
    <source>
        <dbReference type="EMBL" id="KAK0065473.1"/>
    </source>
</evidence>
<sequence>PGKFDISQLETLKEEDLTTRKGCVSIYRRIEEAVYIMQWPECSAYGELPGVS</sequence>
<dbReference type="AlphaFoldDB" id="A0AAD8C3B2"/>
<reference evidence="1" key="2">
    <citation type="submission" date="2023-04" db="EMBL/GenBank/DDBJ databases">
        <authorList>
            <person name="Bu L."/>
            <person name="Lu L."/>
            <person name="Laidemitt M.R."/>
            <person name="Zhang S.M."/>
            <person name="Mutuku M."/>
            <person name="Mkoji G."/>
            <person name="Steinauer M."/>
            <person name="Loker E.S."/>
        </authorList>
    </citation>
    <scope>NUCLEOTIDE SEQUENCE</scope>
    <source>
        <strain evidence="1">KasaAsao</strain>
        <tissue evidence="1">Whole Snail</tissue>
    </source>
</reference>
<feature type="non-terminal residue" evidence="1">
    <location>
        <position position="52"/>
    </location>
</feature>
<keyword evidence="2" id="KW-1185">Reference proteome</keyword>